<dbReference type="InterPro" id="IPR017438">
    <property type="entry name" value="ATP-NAD_kinase_N"/>
</dbReference>
<evidence type="ECO:0000256" key="3">
    <source>
        <dbReference type="ARBA" id="ARBA00012133"/>
    </source>
</evidence>
<dbReference type="SUPFAM" id="SSF111331">
    <property type="entry name" value="NAD kinase/diacylglycerol kinase-like"/>
    <property type="match status" value="1"/>
</dbReference>
<comment type="subunit">
    <text evidence="2">Monomer.</text>
</comment>
<dbReference type="InterPro" id="IPR037607">
    <property type="entry name" value="DGK"/>
</dbReference>
<dbReference type="AlphaFoldDB" id="A0A1U7VH81"/>
<dbReference type="EC" id="2.7.1.107" evidence="3"/>
<dbReference type="FunFam" id="3.40.50.10330:FF:000023">
    <property type="entry name" value="diacylglycerol kinase"/>
    <property type="match status" value="1"/>
</dbReference>
<dbReference type="InterPro" id="IPR016064">
    <property type="entry name" value="NAD/diacylglycerol_kinase_sf"/>
</dbReference>
<dbReference type="SMART" id="SM00046">
    <property type="entry name" value="DAGKc"/>
    <property type="match status" value="1"/>
</dbReference>
<evidence type="ECO:0000313" key="12">
    <source>
        <dbReference type="RefSeq" id="XP_009761664.1"/>
    </source>
</evidence>
<evidence type="ECO:0000256" key="2">
    <source>
        <dbReference type="ARBA" id="ARBA00011245"/>
    </source>
</evidence>
<feature type="domain" description="DAGKc" evidence="10">
    <location>
        <begin position="87"/>
        <end position="242"/>
    </location>
</feature>
<accession>A0A1U7VH81</accession>
<organism evidence="11 12">
    <name type="scientific">Nicotiana sylvestris</name>
    <name type="common">Wood tobacco</name>
    <name type="synonym">South American tobacco</name>
    <dbReference type="NCBI Taxonomy" id="4096"/>
    <lineage>
        <taxon>Eukaryota</taxon>
        <taxon>Viridiplantae</taxon>
        <taxon>Streptophyta</taxon>
        <taxon>Embryophyta</taxon>
        <taxon>Tracheophyta</taxon>
        <taxon>Spermatophyta</taxon>
        <taxon>Magnoliopsida</taxon>
        <taxon>eudicotyledons</taxon>
        <taxon>Gunneridae</taxon>
        <taxon>Pentapetalae</taxon>
        <taxon>asterids</taxon>
        <taxon>lamiids</taxon>
        <taxon>Solanales</taxon>
        <taxon>Solanaceae</taxon>
        <taxon>Nicotianoideae</taxon>
        <taxon>Nicotianeae</taxon>
        <taxon>Nicotiana</taxon>
    </lineage>
</organism>
<feature type="compositionally biased region" description="Polar residues" evidence="9">
    <location>
        <begin position="1"/>
        <end position="11"/>
    </location>
</feature>
<dbReference type="Pfam" id="PF00781">
    <property type="entry name" value="DAGK_cat"/>
    <property type="match status" value="1"/>
</dbReference>
<dbReference type="GO" id="GO:0004143">
    <property type="term" value="F:ATP-dependent diacylglycerol kinase activity"/>
    <property type="evidence" value="ECO:0007669"/>
    <property type="project" value="UniProtKB-EC"/>
</dbReference>
<keyword evidence="7" id="KW-0067">ATP-binding</keyword>
<keyword evidence="8" id="KW-0346">Stress response</keyword>
<evidence type="ECO:0000256" key="8">
    <source>
        <dbReference type="ARBA" id="ARBA00023016"/>
    </source>
</evidence>
<dbReference type="PROSITE" id="PS50146">
    <property type="entry name" value="DAGK"/>
    <property type="match status" value="1"/>
</dbReference>
<keyword evidence="4" id="KW-0808">Transferase</keyword>
<evidence type="ECO:0000256" key="5">
    <source>
        <dbReference type="ARBA" id="ARBA00022741"/>
    </source>
</evidence>
<dbReference type="PANTHER" id="PTHR11255:SF80">
    <property type="entry name" value="EYE-SPECIFIC DIACYLGLYCEROL KINASE"/>
    <property type="match status" value="1"/>
</dbReference>
<keyword evidence="6" id="KW-0418">Kinase</keyword>
<evidence type="ECO:0000313" key="11">
    <source>
        <dbReference type="Proteomes" id="UP000189701"/>
    </source>
</evidence>
<feature type="compositionally biased region" description="Low complexity" evidence="9">
    <location>
        <begin position="12"/>
        <end position="25"/>
    </location>
</feature>
<evidence type="ECO:0000256" key="7">
    <source>
        <dbReference type="ARBA" id="ARBA00022840"/>
    </source>
</evidence>
<reference evidence="11" key="1">
    <citation type="journal article" date="2013" name="Genome Biol.">
        <title>Reference genomes and transcriptomes of Nicotiana sylvestris and Nicotiana tomentosiformis.</title>
        <authorList>
            <person name="Sierro N."/>
            <person name="Battey J.N."/>
            <person name="Ouadi S."/>
            <person name="Bovet L."/>
            <person name="Goepfert S."/>
            <person name="Bakaher N."/>
            <person name="Peitsch M.C."/>
            <person name="Ivanov N.V."/>
        </authorList>
    </citation>
    <scope>NUCLEOTIDE SEQUENCE [LARGE SCALE GENOMIC DNA]</scope>
</reference>
<dbReference type="Pfam" id="PF00609">
    <property type="entry name" value="DAGK_acc"/>
    <property type="match status" value="1"/>
</dbReference>
<evidence type="ECO:0000259" key="10">
    <source>
        <dbReference type="PROSITE" id="PS50146"/>
    </source>
</evidence>
<dbReference type="RefSeq" id="XP_009761664.1">
    <property type="nucleotide sequence ID" value="XM_009763362.1"/>
</dbReference>
<name>A0A1U7VH81_NICSY</name>
<proteinExistence type="inferred from homology"/>
<protein>
    <recommendedName>
        <fullName evidence="3">diacylglycerol kinase (ATP)</fullName>
        <ecNumber evidence="3">2.7.1.107</ecNumber>
    </recommendedName>
</protein>
<gene>
    <name evidence="12" type="primary">LOC104213815</name>
</gene>
<dbReference type="InterPro" id="IPR000756">
    <property type="entry name" value="Diacylglycerol_kin_accessory"/>
</dbReference>
<sequence>MGSPESTPTDLSTSRNTAATSSARSSVIDSIMGCTGVTIHKEDLRKRITMPEYLRVAMREAIQNKDVDSVKRHFDMTHADGAEIPKPCESPLVVFINAKSGGRHGPELKARLQDLMGEEQVFDLSAVKPHEFVQYGLSCLEKFAALGDTCAKETREKIRVVAAGGDGTVGWVLGCLGELKKQDREPVPPSGIIPLGTGNDLSRSFGWGGSFPFNWKAATKRILDRVANGPICRLDSWNLVISMPAGEALETPYSLKPSECASLDQELEVDGQLPEKSSYYQGVFYNYFSIGMDAQVAYGFHHLRNEKPYLAQGPLSNKLIYSGYSCKQGWFFAPCSSDPGLRGLNNILRLYVKKVNSSKWEQVPIPSRLTFILWYLLEQCQLAHLTNSTRYLPPPTNPDTR</sequence>
<dbReference type="GO" id="GO:0005524">
    <property type="term" value="F:ATP binding"/>
    <property type="evidence" value="ECO:0007669"/>
    <property type="project" value="UniProtKB-KW"/>
</dbReference>
<dbReference type="Gene3D" id="3.40.50.10330">
    <property type="entry name" value="Probable inorganic polyphosphate/atp-NAD kinase, domain 1"/>
    <property type="match status" value="1"/>
</dbReference>
<evidence type="ECO:0000256" key="1">
    <source>
        <dbReference type="ARBA" id="ARBA00009280"/>
    </source>
</evidence>
<evidence type="ECO:0000256" key="6">
    <source>
        <dbReference type="ARBA" id="ARBA00022777"/>
    </source>
</evidence>
<keyword evidence="11" id="KW-1185">Reference proteome</keyword>
<dbReference type="Proteomes" id="UP000189701">
    <property type="component" value="Unplaced"/>
</dbReference>
<comment type="similarity">
    <text evidence="1">Belongs to the eukaryotic diacylglycerol kinase family.</text>
</comment>
<dbReference type="PANTHER" id="PTHR11255">
    <property type="entry name" value="DIACYLGLYCEROL KINASE"/>
    <property type="match status" value="1"/>
</dbReference>
<evidence type="ECO:0000256" key="4">
    <source>
        <dbReference type="ARBA" id="ARBA00022679"/>
    </source>
</evidence>
<dbReference type="InterPro" id="IPR001206">
    <property type="entry name" value="Diacylglycerol_kinase_cat_dom"/>
</dbReference>
<feature type="region of interest" description="Disordered" evidence="9">
    <location>
        <begin position="1"/>
        <end position="25"/>
    </location>
</feature>
<keyword evidence="5" id="KW-0547">Nucleotide-binding</keyword>
<evidence type="ECO:0000256" key="9">
    <source>
        <dbReference type="SAM" id="MobiDB-lite"/>
    </source>
</evidence>
<dbReference type="GO" id="GO:0007200">
    <property type="term" value="P:phospholipase C-activating G protein-coupled receptor signaling pathway"/>
    <property type="evidence" value="ECO:0007669"/>
    <property type="project" value="InterPro"/>
</dbReference>
<dbReference type="GO" id="GO:0016020">
    <property type="term" value="C:membrane"/>
    <property type="evidence" value="ECO:0007669"/>
    <property type="project" value="TreeGrafter"/>
</dbReference>
<reference evidence="12" key="2">
    <citation type="submission" date="2025-08" db="UniProtKB">
        <authorList>
            <consortium name="RefSeq"/>
        </authorList>
    </citation>
    <scope>IDENTIFICATION</scope>
    <source>
        <tissue evidence="12">Leaf</tissue>
    </source>
</reference>